<evidence type="ECO:0000313" key="3">
    <source>
        <dbReference type="Proteomes" id="UP001055247"/>
    </source>
</evidence>
<comment type="caution">
    <text evidence="2">The sequence shown here is derived from an EMBL/GenBank/DDBJ whole genome shotgun (WGS) entry which is preliminary data.</text>
</comment>
<evidence type="ECO:0000256" key="1">
    <source>
        <dbReference type="SAM" id="MobiDB-lite"/>
    </source>
</evidence>
<feature type="compositionally biased region" description="Basic residues" evidence="1">
    <location>
        <begin position="20"/>
        <end position="32"/>
    </location>
</feature>
<proteinExistence type="predicted"/>
<feature type="compositionally biased region" description="Basic and acidic residues" evidence="1">
    <location>
        <begin position="7"/>
        <end position="19"/>
    </location>
</feature>
<reference evidence="2" key="2">
    <citation type="submission" date="2021-08" db="EMBL/GenBank/DDBJ databases">
        <authorList>
            <person name="Tani A."/>
            <person name="Ola A."/>
            <person name="Ogura Y."/>
            <person name="Katsura K."/>
            <person name="Hayashi T."/>
        </authorList>
    </citation>
    <scope>NUCLEOTIDE SEQUENCE</scope>
    <source>
        <strain evidence="2">DSM 16372</strain>
    </source>
</reference>
<feature type="region of interest" description="Disordered" evidence="1">
    <location>
        <begin position="1"/>
        <end position="41"/>
    </location>
</feature>
<dbReference type="EMBL" id="BPQO01000004">
    <property type="protein sequence ID" value="GJD87749.1"/>
    <property type="molecule type" value="Genomic_DNA"/>
</dbReference>
<protein>
    <submittedName>
        <fullName evidence="2">Uncharacterized protein</fullName>
    </submittedName>
</protein>
<dbReference type="AlphaFoldDB" id="A0AAV4ZIM5"/>
<organism evidence="2 3">
    <name type="scientific">Methylobacterium hispanicum</name>
    <dbReference type="NCBI Taxonomy" id="270350"/>
    <lineage>
        <taxon>Bacteria</taxon>
        <taxon>Pseudomonadati</taxon>
        <taxon>Pseudomonadota</taxon>
        <taxon>Alphaproteobacteria</taxon>
        <taxon>Hyphomicrobiales</taxon>
        <taxon>Methylobacteriaceae</taxon>
        <taxon>Methylobacterium</taxon>
    </lineage>
</organism>
<dbReference type="Proteomes" id="UP001055247">
    <property type="component" value="Unassembled WGS sequence"/>
</dbReference>
<name>A0AAV4ZIM5_9HYPH</name>
<accession>A0AAV4ZIM5</accession>
<sequence>MQNQLDVNRKLTEAEEKRLARDKRTRLNRRGRKDPSAVPARLTRTSAFAPRRYGTVNANIERIFHVPGHSVVLVKGGELGSVHRDMIYALFRLKSKLANGRVRNPLAPDNGTIDGIPTHIDVVESVLSWRDLLITMGKTQHANNIMTLVNVMEELRSITMTIYDGDPDEVMRRLGAGRVPHGRGQITGVIDGVEWDGIKLDSKVKVRWGRTVMTAFRTRALVSLNAEVQFSLKSEYAKSFWPFIDSNPTHVYIDETMLASLISYDLFGEGDTNAKRSQFRKDCRQAFEDMVKAGGLKHYTIEELGNGRMKMRRYHYKHALPTAAEKPQMQLDLLAALPTVEATSVAA</sequence>
<keyword evidence="3" id="KW-1185">Reference proteome</keyword>
<evidence type="ECO:0000313" key="2">
    <source>
        <dbReference type="EMBL" id="GJD87749.1"/>
    </source>
</evidence>
<gene>
    <name evidence="2" type="ORF">BHAOGJBA_1254</name>
</gene>
<reference evidence="2" key="1">
    <citation type="journal article" date="2016" name="Front. Microbiol.">
        <title>Genome Sequence of the Piezophilic, Mesophilic Sulfate-Reducing Bacterium Desulfovibrio indicus J2T.</title>
        <authorList>
            <person name="Cao J."/>
            <person name="Maignien L."/>
            <person name="Shao Z."/>
            <person name="Alain K."/>
            <person name="Jebbar M."/>
        </authorList>
    </citation>
    <scope>NUCLEOTIDE SEQUENCE</scope>
    <source>
        <strain evidence="2">DSM 16372</strain>
    </source>
</reference>
<dbReference type="RefSeq" id="WP_238229745.1">
    <property type="nucleotide sequence ID" value="NZ_BPQO01000004.1"/>
</dbReference>